<organism evidence="1">
    <name type="scientific">Triatoma infestans</name>
    <name type="common">Assassin bug</name>
    <dbReference type="NCBI Taxonomy" id="30076"/>
    <lineage>
        <taxon>Eukaryota</taxon>
        <taxon>Metazoa</taxon>
        <taxon>Ecdysozoa</taxon>
        <taxon>Arthropoda</taxon>
        <taxon>Hexapoda</taxon>
        <taxon>Insecta</taxon>
        <taxon>Pterygota</taxon>
        <taxon>Neoptera</taxon>
        <taxon>Paraneoptera</taxon>
        <taxon>Hemiptera</taxon>
        <taxon>Heteroptera</taxon>
        <taxon>Panheteroptera</taxon>
        <taxon>Cimicomorpha</taxon>
        <taxon>Reduviidae</taxon>
        <taxon>Triatominae</taxon>
        <taxon>Triatoma</taxon>
    </lineage>
</organism>
<sequence length="8" mass="1098">MQYFLSYF</sequence>
<evidence type="ECO:0000313" key="1">
    <source>
        <dbReference type="EMBL" id="JAR99010.1"/>
    </source>
</evidence>
<accession>A0A161M927</accession>
<proteinExistence type="predicted"/>
<protein>
    <submittedName>
        <fullName evidence="1">Uncharacterized protein</fullName>
    </submittedName>
</protein>
<name>A0A161M927_TRIIF</name>
<reference evidence="1" key="2">
    <citation type="journal article" date="2017" name="J. Med. Entomol.">
        <title>Transcriptome Analysis of the Triatoma infestans (Hemiptera: Reduviidae) Integument.</title>
        <authorList>
            <person name="Calderon-Fernandez G.M."/>
            <person name="Moriconi D.E."/>
            <person name="Dulbecco A.B."/>
            <person name="Juarez M.P."/>
        </authorList>
    </citation>
    <scope>NUCLEOTIDE SEQUENCE</scope>
    <source>
        <strain evidence="1">Int1</strain>
        <tissue evidence="1">Integument</tissue>
    </source>
</reference>
<dbReference type="EMBL" id="GEMB01004259">
    <property type="protein sequence ID" value="JAR99010.1"/>
    <property type="molecule type" value="Transcribed_RNA"/>
</dbReference>
<reference evidence="1" key="1">
    <citation type="submission" date="2016-04" db="EMBL/GenBank/DDBJ databases">
        <authorList>
            <person name="Calderon-Fernandez G.M.Sr."/>
        </authorList>
    </citation>
    <scope>NUCLEOTIDE SEQUENCE</scope>
    <source>
        <strain evidence="1">Int1</strain>
        <tissue evidence="1">Integument</tissue>
    </source>
</reference>